<comment type="cofactor">
    <cofactor evidence="1">
        <name>Zn(2+)</name>
        <dbReference type="ChEBI" id="CHEBI:29105"/>
    </cofactor>
</comment>
<evidence type="ECO:0000259" key="15">
    <source>
        <dbReference type="PROSITE" id="PS50015"/>
    </source>
</evidence>
<keyword evidence="10" id="KW-0325">Glycoprotein</keyword>
<dbReference type="SUPFAM" id="SSF56300">
    <property type="entry name" value="Metallo-dependent phosphatases"/>
    <property type="match status" value="3"/>
</dbReference>
<feature type="domain" description="Saposin B-type" evidence="15">
    <location>
        <begin position="703"/>
        <end position="795"/>
    </location>
</feature>
<evidence type="ECO:0000256" key="1">
    <source>
        <dbReference type="ARBA" id="ARBA00001947"/>
    </source>
</evidence>
<dbReference type="Proteomes" id="UP000095300">
    <property type="component" value="Unassembled WGS sequence"/>
</dbReference>
<reference evidence="16" key="1">
    <citation type="submission" date="2020-05" db="UniProtKB">
        <authorList>
            <consortium name="EnsemblMetazoa"/>
        </authorList>
    </citation>
    <scope>IDENTIFICATION</scope>
    <source>
        <strain evidence="16">USDA</strain>
    </source>
</reference>
<keyword evidence="8" id="KW-0862">Zinc</keyword>
<dbReference type="KEGG" id="scac:106086114"/>
<keyword evidence="4" id="KW-0964">Secreted</keyword>
<dbReference type="SUPFAM" id="SSF47862">
    <property type="entry name" value="Saposin"/>
    <property type="match status" value="1"/>
</dbReference>
<dbReference type="GO" id="GO:0046513">
    <property type="term" value="P:ceramide biosynthetic process"/>
    <property type="evidence" value="ECO:0007669"/>
    <property type="project" value="TreeGrafter"/>
</dbReference>
<keyword evidence="5" id="KW-0479">Metal-binding</keyword>
<dbReference type="VEuPathDB" id="VectorBase:SCAU016248"/>
<feature type="domain" description="Saposin B-type" evidence="15">
    <location>
        <begin position="1373"/>
        <end position="1461"/>
    </location>
</feature>
<evidence type="ECO:0000256" key="7">
    <source>
        <dbReference type="ARBA" id="ARBA00022801"/>
    </source>
</evidence>
<feature type="signal peptide" evidence="14">
    <location>
        <begin position="1"/>
        <end position="18"/>
    </location>
</feature>
<keyword evidence="9" id="KW-1015">Disulfide bond</keyword>
<evidence type="ECO:0000256" key="11">
    <source>
        <dbReference type="ARBA" id="ARBA00023295"/>
    </source>
</evidence>
<evidence type="ECO:0000313" key="17">
    <source>
        <dbReference type="Proteomes" id="UP000095300"/>
    </source>
</evidence>
<keyword evidence="17" id="KW-1185">Reference proteome</keyword>
<dbReference type="GO" id="GO:0016798">
    <property type="term" value="F:hydrolase activity, acting on glycosyl bonds"/>
    <property type="evidence" value="ECO:0007669"/>
    <property type="project" value="UniProtKB-KW"/>
</dbReference>
<comment type="subcellular location">
    <subcellularLocation>
        <location evidence="2">Secreted</location>
    </subcellularLocation>
</comment>
<dbReference type="STRING" id="35570.A0A1I8QE10"/>
<evidence type="ECO:0000256" key="10">
    <source>
        <dbReference type="ARBA" id="ARBA00023180"/>
    </source>
</evidence>
<dbReference type="PROSITE" id="PS50015">
    <property type="entry name" value="SAP_B"/>
    <property type="match status" value="3"/>
</dbReference>
<dbReference type="InterPro" id="IPR004843">
    <property type="entry name" value="Calcineurin-like_PHP"/>
</dbReference>
<evidence type="ECO:0000256" key="13">
    <source>
        <dbReference type="SAM" id="MobiDB-lite"/>
    </source>
</evidence>
<dbReference type="PANTHER" id="PTHR10340:SF29">
    <property type="entry name" value="SPHINGOMYELIN PHOSPHODIESTERASE"/>
    <property type="match status" value="1"/>
</dbReference>
<dbReference type="InterPro" id="IPR029052">
    <property type="entry name" value="Metallo-depent_PP-like"/>
</dbReference>
<dbReference type="InterPro" id="IPR045473">
    <property type="entry name" value="ASM_C"/>
</dbReference>
<organism evidence="16 17">
    <name type="scientific">Stomoxys calcitrans</name>
    <name type="common">Stable fly</name>
    <name type="synonym">Conops calcitrans</name>
    <dbReference type="NCBI Taxonomy" id="35570"/>
    <lineage>
        <taxon>Eukaryota</taxon>
        <taxon>Metazoa</taxon>
        <taxon>Ecdysozoa</taxon>
        <taxon>Arthropoda</taxon>
        <taxon>Hexapoda</taxon>
        <taxon>Insecta</taxon>
        <taxon>Pterygota</taxon>
        <taxon>Neoptera</taxon>
        <taxon>Endopterygota</taxon>
        <taxon>Diptera</taxon>
        <taxon>Brachycera</taxon>
        <taxon>Muscomorpha</taxon>
        <taxon>Muscoidea</taxon>
        <taxon>Muscidae</taxon>
        <taxon>Stomoxys</taxon>
    </lineage>
</organism>
<keyword evidence="7" id="KW-0378">Hydrolase</keyword>
<gene>
    <name evidence="16" type="primary">106086114</name>
</gene>
<dbReference type="InterPro" id="IPR008139">
    <property type="entry name" value="SaposinB_dom"/>
</dbReference>
<feature type="compositionally biased region" description="Low complexity" evidence="13">
    <location>
        <begin position="1249"/>
        <end position="1290"/>
    </location>
</feature>
<dbReference type="CDD" id="cd00842">
    <property type="entry name" value="MPP_ASMase"/>
    <property type="match status" value="3"/>
</dbReference>
<sequence>MRIISVVFAATLLASTLAVNLPGVPREFTANDAVLSAVSDEIARKLAEEYIKFMKTGIESASLRQISTQLAKSHSKKDIFTKEIHELGAVDEFFVCTTCRAMMNVIARSFREEDGELHGQDNRDYVKKFVIGFCDRLDIQTEEVCGELFEIHWEHAQYIIQNTAIDSREFCGMFMQFGFCNVGSHPDYEWTLDVDDSVPAATAPKSDIPAKSSNDLKILHVTDIHHDPLYEPGSLAECDEPMCCQRHKDVAQGTSKAAGYWGDYRDCDLPWHTFDNALSHIKETHKVDYIYQTGDVIDHMVWATAEKRNQDIYEKVTNRIYEVFTDVPVYPTIGNHEPHPLNMFAPDYVPEEFSSKPFYEHLYKVWSKYLPEDTRDTILKGGYYTTLVKSGFRIVALNDNDCYTDNWWLFFNGTDMKTQLMWLHDVLLSAEKANENVHILAHIPSGDGTCWNVWSREYNRLIARFRHTISGIFNGHTHKDEMNVHYSNGHAIGMSWNGGAMTTFSYRNPNYRVYHVEPQSYQVVDHETWLFNLTEANLAGESAQPKWYKEYTFSEEYDVKDLSPASIDALLDVMADHPDLLRKATQYLQSQVTDSVDFKGFDPIHRLLLKKMRIILVVFTATLLASILAVNLPGVPREFTTNDVVLSAVSDEIARKLAEEYIKYMKTGVESASLRQISTQLANSHSKKDLFTKEVDQLGAADSFFACTTCRSVVNVISRSFREEDGELHGQENRDYVKKFVVGFCNRLNIQTEEVCGELFEIHWNLAQYIIQNTGIDSREFCGMFMQNGFCNVGTHPDYEWTVEIDDSVPAATEPKFDIPAKSSSDLKILHITDIHHDPLYEPGALAECDEPMCCQRHKDVAQGTAKAAGYWGDYRDCDLPWHTVDNALKHIKETHDVDYIYQTGDVVDHMVWATSDEKNKEVYEKVTNKIYEVFPSVPVYPAIGNHEPHPLNIFAPDYVPEEFSSKKFYEHIYEIWSNYLPADTKETIVKGGYYTTLVKPGFRIVSLNNNDCYTNNWWLFFNGTDMKTQLMWLHDVLLTAEKDHENVHILAHIPSGSGTCWHVWSREYNRIIARFRNTISGIFNGHHHNDEMNVHYSNGHAIAMSWNAGALTTFSYRNPNYRIYDVEPTTYQVVDHETWIFNLTEANLAGEGVKPNWYKEYIFSEEFTNNLSPGSIDAHLDVMANNPDLVRKFWRYKRTSADPALAGGCGKGCLLNTICNIAITVTNQRERCNELTAKLSLAIDNENTSSSGPTDSTTDSTTASTSTSTGTTSSPTSTDSTTSSTSTTTPEDEDDGAISITAISFTTMMAVYFAISNQNLWYDISTKYVNEYLHYIDTGIESEELLDVTQQILEAKNGTKRFARFPPTVTKNFFTCTMCRISAKFLIWSLRVTTSPSQTEAITKNAFAYLCSSLRIQTPQVCAGVFELNWPILYYIFRNSKANPQTICGNLPISFCHVEQPEFEIHLKIDPGKCALNAPKSQKPQKTSNDLNVLHLTDIHNDPEYGEGNLADCDEPLCCRPSSTGKMPSSNTSNAGYWGDYRNCDVPLYVVANALDHIREAHKKIDYLYLTGDIVAHNVWSTSKQSNEDIITNVYNLIEEKFKGIPIYPCVGNHESHPVNVFAPDIVPQQFQTTWLYEYLWHEWQRWLPPSTKETVIRGGYYTVAPKPGFRIISLNNVDCYILNWWMYYDANATSLPQLQWLHETLLSAEKNGEYVHILAHIASGTSDCWPVWAREYNRLVERFSHTISGIFNGHSHQDEFQVHYSAKGHAMAISWNAGSLTTHTMKNPNYRMYEVEPETYQVVDHSTWIFNLTEANGHEDRRSPNWYMEYHISQFTQNLSPGGIDALLEEMAANPNLLRQFWKYKVLSSDPQLKSGCNDDCLLETICAYATSKYNEKSRCKALQEKLKSSLRSKY</sequence>
<proteinExistence type="inferred from homology"/>
<evidence type="ECO:0000256" key="12">
    <source>
        <dbReference type="ARBA" id="ARBA00047268"/>
    </source>
</evidence>
<comment type="similarity">
    <text evidence="3">Belongs to the acid sphingomyelinase family.</text>
</comment>
<dbReference type="GO" id="GO:0046872">
    <property type="term" value="F:metal ion binding"/>
    <property type="evidence" value="ECO:0007669"/>
    <property type="project" value="UniProtKB-KW"/>
</dbReference>
<dbReference type="SMART" id="SM00741">
    <property type="entry name" value="SapB"/>
    <property type="match status" value="3"/>
</dbReference>
<name>A0A1I8QE10_STOCA</name>
<dbReference type="Pfam" id="PF00149">
    <property type="entry name" value="Metallophos"/>
    <property type="match status" value="3"/>
</dbReference>
<dbReference type="EnsemblMetazoa" id="SCAU016248-RA">
    <property type="protein sequence ID" value="SCAU016248-PA"/>
    <property type="gene ID" value="SCAU016248"/>
</dbReference>
<dbReference type="GO" id="GO:0016020">
    <property type="term" value="C:membrane"/>
    <property type="evidence" value="ECO:0007669"/>
    <property type="project" value="GOC"/>
</dbReference>
<feature type="chain" id="PRO_5009328152" description="Saposin B-type domain-containing protein" evidence="14">
    <location>
        <begin position="19"/>
        <end position="1917"/>
    </location>
</feature>
<protein>
    <recommendedName>
        <fullName evidence="15">Saposin B-type domain-containing protein</fullName>
    </recommendedName>
</protein>
<evidence type="ECO:0000256" key="6">
    <source>
        <dbReference type="ARBA" id="ARBA00022729"/>
    </source>
</evidence>
<evidence type="ECO:0000256" key="5">
    <source>
        <dbReference type="ARBA" id="ARBA00022723"/>
    </source>
</evidence>
<dbReference type="GO" id="GO:0005764">
    <property type="term" value="C:lysosome"/>
    <property type="evidence" value="ECO:0007669"/>
    <property type="project" value="TreeGrafter"/>
</dbReference>
<accession>A0A1I8QE10</accession>
<feature type="region of interest" description="Disordered" evidence="13">
    <location>
        <begin position="1246"/>
        <end position="1295"/>
    </location>
</feature>
<dbReference type="GO" id="GO:0005615">
    <property type="term" value="C:extracellular space"/>
    <property type="evidence" value="ECO:0007669"/>
    <property type="project" value="TreeGrafter"/>
</dbReference>
<evidence type="ECO:0000256" key="4">
    <source>
        <dbReference type="ARBA" id="ARBA00022525"/>
    </source>
</evidence>
<evidence type="ECO:0000256" key="2">
    <source>
        <dbReference type="ARBA" id="ARBA00004613"/>
    </source>
</evidence>
<dbReference type="OrthoDB" id="282973at2759"/>
<dbReference type="InterPro" id="IPR041805">
    <property type="entry name" value="ASMase/PPN1_MPP"/>
</dbReference>
<comment type="catalytic activity">
    <reaction evidence="12">
        <text>a sphingomyelin + H2O = phosphocholine + an N-acylsphing-4-enine + H(+)</text>
        <dbReference type="Rhea" id="RHEA:19253"/>
        <dbReference type="ChEBI" id="CHEBI:15377"/>
        <dbReference type="ChEBI" id="CHEBI:15378"/>
        <dbReference type="ChEBI" id="CHEBI:17636"/>
        <dbReference type="ChEBI" id="CHEBI:52639"/>
        <dbReference type="ChEBI" id="CHEBI:295975"/>
        <dbReference type="EC" id="3.1.4.12"/>
    </reaction>
    <physiologicalReaction direction="left-to-right" evidence="12">
        <dbReference type="Rhea" id="RHEA:19254"/>
    </physiologicalReaction>
</comment>
<dbReference type="InterPro" id="IPR011001">
    <property type="entry name" value="Saposin-like"/>
</dbReference>
<dbReference type="GO" id="GO:0061750">
    <property type="term" value="F:acid sphingomyelin phosphodiesterase activity"/>
    <property type="evidence" value="ECO:0007669"/>
    <property type="project" value="TreeGrafter"/>
</dbReference>
<evidence type="ECO:0000256" key="14">
    <source>
        <dbReference type="SAM" id="SignalP"/>
    </source>
</evidence>
<evidence type="ECO:0000256" key="3">
    <source>
        <dbReference type="ARBA" id="ARBA00008234"/>
    </source>
</evidence>
<evidence type="ECO:0000313" key="16">
    <source>
        <dbReference type="EnsemblMetazoa" id="SCAU016248-PA"/>
    </source>
</evidence>
<keyword evidence="11" id="KW-0326">Glycosidase</keyword>
<dbReference type="Gene3D" id="3.60.21.10">
    <property type="match status" value="4"/>
</dbReference>
<feature type="domain" description="Saposin B-type" evidence="15">
    <location>
        <begin position="92"/>
        <end position="184"/>
    </location>
</feature>
<evidence type="ECO:0000256" key="8">
    <source>
        <dbReference type="ARBA" id="ARBA00022833"/>
    </source>
</evidence>
<dbReference type="Pfam" id="PF19272">
    <property type="entry name" value="ASMase_C"/>
    <property type="match status" value="3"/>
</dbReference>
<dbReference type="FunFam" id="3.60.21.10:FF:000077">
    <property type="entry name" value="Sphingomyelin phosphodiesterase"/>
    <property type="match status" value="3"/>
</dbReference>
<evidence type="ECO:0000256" key="9">
    <source>
        <dbReference type="ARBA" id="ARBA00023157"/>
    </source>
</evidence>
<dbReference type="GO" id="GO:0006685">
    <property type="term" value="P:sphingomyelin catabolic process"/>
    <property type="evidence" value="ECO:0007669"/>
    <property type="project" value="TreeGrafter"/>
</dbReference>
<keyword evidence="6 14" id="KW-0732">Signal</keyword>
<dbReference type="PANTHER" id="PTHR10340">
    <property type="entry name" value="SPHINGOMYELIN PHOSPHODIESTERASE"/>
    <property type="match status" value="1"/>
</dbReference>